<accession>A0A3R8RXR3</accession>
<sequence>MPATPSRGYTYPLTSSPATVPADLRVPLEQIDADVQDLADRVSARELLTITHAGDGSWAVTDGLAEPVPVNDLGDGTYSIGA</sequence>
<dbReference type="RefSeq" id="WP_126987529.1">
    <property type="nucleotide sequence ID" value="NZ_ML133856.1"/>
</dbReference>
<keyword evidence="2" id="KW-1185">Reference proteome</keyword>
<comment type="caution">
    <text evidence="1">The sequence shown here is derived from an EMBL/GenBank/DDBJ whole genome shotgun (WGS) entry which is preliminary data.</text>
</comment>
<evidence type="ECO:0000313" key="1">
    <source>
        <dbReference type="EMBL" id="RRR18243.1"/>
    </source>
</evidence>
<dbReference type="GeneID" id="78121526"/>
<dbReference type="Proteomes" id="UP000274327">
    <property type="component" value="Unassembled WGS sequence"/>
</dbReference>
<reference evidence="1 2" key="1">
    <citation type="submission" date="2018-07" db="EMBL/GenBank/DDBJ databases">
        <title>Brachybacteriurn paraconglorneratum KCTC 9916.</title>
        <authorList>
            <person name="Li Y."/>
        </authorList>
    </citation>
    <scope>NUCLEOTIDE SEQUENCE [LARGE SCALE GENOMIC DNA]</scope>
    <source>
        <strain evidence="1 2">KCTC 9916</strain>
    </source>
</reference>
<proteinExistence type="predicted"/>
<evidence type="ECO:0000313" key="2">
    <source>
        <dbReference type="Proteomes" id="UP000274327"/>
    </source>
</evidence>
<protein>
    <submittedName>
        <fullName evidence="1">Uncharacterized protein</fullName>
    </submittedName>
</protein>
<dbReference type="AlphaFoldDB" id="A0A3R8RXR3"/>
<dbReference type="EMBL" id="QOCI01000008">
    <property type="protein sequence ID" value="RRR18243.1"/>
    <property type="molecule type" value="Genomic_DNA"/>
</dbReference>
<organism evidence="1 2">
    <name type="scientific">Brachybacterium paraconglomeratum</name>
    <dbReference type="NCBI Taxonomy" id="173362"/>
    <lineage>
        <taxon>Bacteria</taxon>
        <taxon>Bacillati</taxon>
        <taxon>Actinomycetota</taxon>
        <taxon>Actinomycetes</taxon>
        <taxon>Micrococcales</taxon>
        <taxon>Dermabacteraceae</taxon>
        <taxon>Brachybacterium</taxon>
    </lineage>
</organism>
<gene>
    <name evidence="1" type="ORF">DS079_10880</name>
</gene>
<name>A0A3R8RXR3_9MICO</name>